<dbReference type="Proteomes" id="UP000789525">
    <property type="component" value="Unassembled WGS sequence"/>
</dbReference>
<gene>
    <name evidence="1" type="ORF">ACOLOM_LOCUS9095</name>
</gene>
<reference evidence="1" key="1">
    <citation type="submission" date="2021-06" db="EMBL/GenBank/DDBJ databases">
        <authorList>
            <person name="Kallberg Y."/>
            <person name="Tangrot J."/>
            <person name="Rosling A."/>
        </authorList>
    </citation>
    <scope>NUCLEOTIDE SEQUENCE</scope>
    <source>
        <strain evidence="1">CL356</strain>
    </source>
</reference>
<evidence type="ECO:0000313" key="1">
    <source>
        <dbReference type="EMBL" id="CAG8674923.1"/>
    </source>
</evidence>
<feature type="non-terminal residue" evidence="1">
    <location>
        <position position="177"/>
    </location>
</feature>
<dbReference type="EMBL" id="CAJVPT010025437">
    <property type="protein sequence ID" value="CAG8674923.1"/>
    <property type="molecule type" value="Genomic_DNA"/>
</dbReference>
<protein>
    <submittedName>
        <fullName evidence="1">11571_t:CDS:1</fullName>
    </submittedName>
</protein>
<sequence>MKYEKTRDIKSWLEEIYEEQQQGLRENVTRIVESQKILATLQRRKIQINENKQYYIVHILGAFLMNLSDKYKKYKAYREKSKFVKPVYIEKEIIETTYRELHRTLKGLDEVTESKFNNKERIIGSHNILEELSVEITSENKKDMIILKEKLTKEFMESKGILRVKLEQIREETFNET</sequence>
<accession>A0ACA9NTX5</accession>
<proteinExistence type="predicted"/>
<comment type="caution">
    <text evidence="1">The sequence shown here is derived from an EMBL/GenBank/DDBJ whole genome shotgun (WGS) entry which is preliminary data.</text>
</comment>
<name>A0ACA9NTX5_9GLOM</name>
<keyword evidence="2" id="KW-1185">Reference proteome</keyword>
<organism evidence="1 2">
    <name type="scientific">Acaulospora colombiana</name>
    <dbReference type="NCBI Taxonomy" id="27376"/>
    <lineage>
        <taxon>Eukaryota</taxon>
        <taxon>Fungi</taxon>
        <taxon>Fungi incertae sedis</taxon>
        <taxon>Mucoromycota</taxon>
        <taxon>Glomeromycotina</taxon>
        <taxon>Glomeromycetes</taxon>
        <taxon>Diversisporales</taxon>
        <taxon>Acaulosporaceae</taxon>
        <taxon>Acaulospora</taxon>
    </lineage>
</organism>
<evidence type="ECO:0000313" key="2">
    <source>
        <dbReference type="Proteomes" id="UP000789525"/>
    </source>
</evidence>